<dbReference type="Proteomes" id="UP000479132">
    <property type="component" value="Unassembled WGS sequence"/>
</dbReference>
<name>A0A6M1T443_9BACT</name>
<feature type="transmembrane region" description="Helical" evidence="8">
    <location>
        <begin position="25"/>
        <end position="46"/>
    </location>
</feature>
<keyword evidence="11" id="KW-1185">Reference proteome</keyword>
<feature type="transmembrane region" description="Helical" evidence="8">
    <location>
        <begin position="137"/>
        <end position="155"/>
    </location>
</feature>
<evidence type="ECO:0000256" key="3">
    <source>
        <dbReference type="ARBA" id="ARBA00022692"/>
    </source>
</evidence>
<comment type="subcellular location">
    <subcellularLocation>
        <location evidence="1">Cell membrane</location>
    </subcellularLocation>
</comment>
<dbReference type="EMBL" id="JAALLS010000013">
    <property type="protein sequence ID" value="NGP88859.1"/>
    <property type="molecule type" value="Genomic_DNA"/>
</dbReference>
<evidence type="ECO:0000256" key="8">
    <source>
        <dbReference type="SAM" id="Phobius"/>
    </source>
</evidence>
<keyword evidence="4" id="KW-0547">Nucleotide-binding</keyword>
<keyword evidence="3 8" id="KW-0812">Transmembrane</keyword>
<protein>
    <recommendedName>
        <fullName evidence="9">Pycsar effector protein domain-containing protein</fullName>
    </recommendedName>
</protein>
<feature type="domain" description="Pycsar effector protein" evidence="9">
    <location>
        <begin position="10"/>
        <end position="154"/>
    </location>
</feature>
<evidence type="ECO:0000256" key="4">
    <source>
        <dbReference type="ARBA" id="ARBA00022741"/>
    </source>
</evidence>
<evidence type="ECO:0000256" key="5">
    <source>
        <dbReference type="ARBA" id="ARBA00022989"/>
    </source>
</evidence>
<keyword evidence="7 8" id="KW-0472">Membrane</keyword>
<feature type="transmembrane region" description="Helical" evidence="8">
    <location>
        <begin position="52"/>
        <end position="76"/>
    </location>
</feature>
<comment type="caution">
    <text evidence="10">The sequence shown here is derived from an EMBL/GenBank/DDBJ whole genome shotgun (WGS) entry which is preliminary data.</text>
</comment>
<dbReference type="InterPro" id="IPR043760">
    <property type="entry name" value="PycTM_dom"/>
</dbReference>
<evidence type="ECO:0000256" key="6">
    <source>
        <dbReference type="ARBA" id="ARBA00023118"/>
    </source>
</evidence>
<dbReference type="GO" id="GO:0051607">
    <property type="term" value="P:defense response to virus"/>
    <property type="evidence" value="ECO:0007669"/>
    <property type="project" value="UniProtKB-KW"/>
</dbReference>
<reference evidence="10 11" key="1">
    <citation type="submission" date="2020-02" db="EMBL/GenBank/DDBJ databases">
        <title>Aliifodinibius halophilus 2W32, complete genome.</title>
        <authorList>
            <person name="Li Y."/>
            <person name="Wu S."/>
        </authorList>
    </citation>
    <scope>NUCLEOTIDE SEQUENCE [LARGE SCALE GENOMIC DNA]</scope>
    <source>
        <strain evidence="10 11">2W32</strain>
    </source>
</reference>
<accession>A0A6M1T443</accession>
<evidence type="ECO:0000313" key="11">
    <source>
        <dbReference type="Proteomes" id="UP000479132"/>
    </source>
</evidence>
<organism evidence="10 11">
    <name type="scientific">Fodinibius halophilus</name>
    <dbReference type="NCBI Taxonomy" id="1736908"/>
    <lineage>
        <taxon>Bacteria</taxon>
        <taxon>Pseudomonadati</taxon>
        <taxon>Balneolota</taxon>
        <taxon>Balneolia</taxon>
        <taxon>Balneolales</taxon>
        <taxon>Balneolaceae</taxon>
        <taxon>Fodinibius</taxon>
    </lineage>
</organism>
<evidence type="ECO:0000256" key="1">
    <source>
        <dbReference type="ARBA" id="ARBA00004236"/>
    </source>
</evidence>
<proteinExistence type="predicted"/>
<evidence type="ECO:0000313" key="10">
    <source>
        <dbReference type="EMBL" id="NGP88859.1"/>
    </source>
</evidence>
<dbReference type="Pfam" id="PF18967">
    <property type="entry name" value="PycTM"/>
    <property type="match status" value="1"/>
</dbReference>
<keyword evidence="6" id="KW-0051">Antiviral defense</keyword>
<evidence type="ECO:0000259" key="9">
    <source>
        <dbReference type="Pfam" id="PF18967"/>
    </source>
</evidence>
<keyword evidence="5 8" id="KW-1133">Transmembrane helix</keyword>
<keyword evidence="2" id="KW-1003">Cell membrane</keyword>
<dbReference type="GO" id="GO:0005886">
    <property type="term" value="C:plasma membrane"/>
    <property type="evidence" value="ECO:0007669"/>
    <property type="project" value="UniProtKB-SubCell"/>
</dbReference>
<gene>
    <name evidence="10" type="ORF">G3569_10865</name>
</gene>
<evidence type="ECO:0000256" key="2">
    <source>
        <dbReference type="ARBA" id="ARBA00022475"/>
    </source>
</evidence>
<sequence>MEKIEKAELSLSRMLEWVRASESRISIIFSISTAMIGVVIVLLKTADSVDCWGLGLGIVTLALLLTTVAISAIAILPETEGPGSFIYFGAIAKKQADQYTEEFKALSDEEYLDDLLAQCHRNAEIANKKYKWVQRSMGCLFLSIVPWLLSIYLLYSHS</sequence>
<dbReference type="AlphaFoldDB" id="A0A6M1T443"/>
<dbReference type="GO" id="GO:0000166">
    <property type="term" value="F:nucleotide binding"/>
    <property type="evidence" value="ECO:0007669"/>
    <property type="project" value="UniProtKB-KW"/>
</dbReference>
<evidence type="ECO:0000256" key="7">
    <source>
        <dbReference type="ARBA" id="ARBA00023136"/>
    </source>
</evidence>
<dbReference type="RefSeq" id="WP_165269025.1">
    <property type="nucleotide sequence ID" value="NZ_JAALLS010000013.1"/>
</dbReference>